<dbReference type="AlphaFoldDB" id="A0AAP0LQZ3"/>
<sequence>MGEVPTLPFFPKERAEQKKYLGFRERLEEQVEHWLHSHEEVSSNILIPSIIENARSLSSG</sequence>
<comment type="caution">
    <text evidence="1">The sequence shown here is derived from an EMBL/GenBank/DDBJ whole genome shotgun (WGS) entry which is preliminary data.</text>
</comment>
<protein>
    <submittedName>
        <fullName evidence="1">Uncharacterized protein</fullName>
    </submittedName>
</protein>
<organism evidence="1 2">
    <name type="scientific">Citrus x changshan-huyou</name>
    <dbReference type="NCBI Taxonomy" id="2935761"/>
    <lineage>
        <taxon>Eukaryota</taxon>
        <taxon>Viridiplantae</taxon>
        <taxon>Streptophyta</taxon>
        <taxon>Embryophyta</taxon>
        <taxon>Tracheophyta</taxon>
        <taxon>Spermatophyta</taxon>
        <taxon>Magnoliopsida</taxon>
        <taxon>eudicotyledons</taxon>
        <taxon>Gunneridae</taxon>
        <taxon>Pentapetalae</taxon>
        <taxon>rosids</taxon>
        <taxon>malvids</taxon>
        <taxon>Sapindales</taxon>
        <taxon>Rutaceae</taxon>
        <taxon>Aurantioideae</taxon>
        <taxon>Citrus</taxon>
    </lineage>
</organism>
<dbReference type="EMBL" id="JBCGBO010000024">
    <property type="protein sequence ID" value="KAK9182918.1"/>
    <property type="molecule type" value="Genomic_DNA"/>
</dbReference>
<name>A0AAP0LQZ3_9ROSI</name>
<gene>
    <name evidence="1" type="ORF">WN944_026066</name>
</gene>
<evidence type="ECO:0000313" key="2">
    <source>
        <dbReference type="Proteomes" id="UP001428341"/>
    </source>
</evidence>
<evidence type="ECO:0000313" key="1">
    <source>
        <dbReference type="EMBL" id="KAK9182918.1"/>
    </source>
</evidence>
<proteinExistence type="predicted"/>
<accession>A0AAP0LQZ3</accession>
<dbReference type="Proteomes" id="UP001428341">
    <property type="component" value="Unassembled WGS sequence"/>
</dbReference>
<keyword evidence="2" id="KW-1185">Reference proteome</keyword>
<reference evidence="1 2" key="1">
    <citation type="submission" date="2024-05" db="EMBL/GenBank/DDBJ databases">
        <title>Haplotype-resolved chromosome-level genome assembly of Huyou (Citrus changshanensis).</title>
        <authorList>
            <person name="Miao C."/>
            <person name="Chen W."/>
            <person name="Wu Y."/>
            <person name="Wang L."/>
            <person name="Zhao S."/>
            <person name="Grierson D."/>
            <person name="Xu C."/>
            <person name="Chen K."/>
        </authorList>
    </citation>
    <scope>NUCLEOTIDE SEQUENCE [LARGE SCALE GENOMIC DNA]</scope>
    <source>
        <strain evidence="1">01-14</strain>
        <tissue evidence="1">Leaf</tissue>
    </source>
</reference>